<evidence type="ECO:0000256" key="6">
    <source>
        <dbReference type="SAM" id="Phobius"/>
    </source>
</evidence>
<dbReference type="Pfam" id="PF03772">
    <property type="entry name" value="Competence"/>
    <property type="match status" value="1"/>
</dbReference>
<keyword evidence="5 6" id="KW-0472">Membrane</keyword>
<dbReference type="GO" id="GO:0005886">
    <property type="term" value="C:plasma membrane"/>
    <property type="evidence" value="ECO:0007669"/>
    <property type="project" value="UniProtKB-SubCell"/>
</dbReference>
<evidence type="ECO:0000313" key="10">
    <source>
        <dbReference type="Proteomes" id="UP000178186"/>
    </source>
</evidence>
<comment type="subcellular location">
    <subcellularLocation>
        <location evidence="1">Cell membrane</location>
        <topology evidence="1">Multi-pass membrane protein</topology>
    </subcellularLocation>
</comment>
<name>A0A1G2GUJ1_9BACT</name>
<dbReference type="Pfam" id="PF13567">
    <property type="entry name" value="DUF4131"/>
    <property type="match status" value="1"/>
</dbReference>
<keyword evidence="2" id="KW-1003">Cell membrane</keyword>
<accession>A0A1G2GUJ1</accession>
<proteinExistence type="predicted"/>
<evidence type="ECO:0000313" key="9">
    <source>
        <dbReference type="EMBL" id="OGZ53478.1"/>
    </source>
</evidence>
<dbReference type="Proteomes" id="UP000178186">
    <property type="component" value="Unassembled WGS sequence"/>
</dbReference>
<dbReference type="InterPro" id="IPR052159">
    <property type="entry name" value="Competence_DNA_uptake"/>
</dbReference>
<evidence type="ECO:0000256" key="1">
    <source>
        <dbReference type="ARBA" id="ARBA00004651"/>
    </source>
</evidence>
<evidence type="ECO:0000259" key="7">
    <source>
        <dbReference type="Pfam" id="PF03772"/>
    </source>
</evidence>
<feature type="transmembrane region" description="Helical" evidence="6">
    <location>
        <begin position="30"/>
        <end position="47"/>
    </location>
</feature>
<reference evidence="9 10" key="1">
    <citation type="journal article" date="2016" name="Nat. Commun.">
        <title>Thousands of microbial genomes shed light on interconnected biogeochemical processes in an aquifer system.</title>
        <authorList>
            <person name="Anantharaman K."/>
            <person name="Brown C.T."/>
            <person name="Hug L.A."/>
            <person name="Sharon I."/>
            <person name="Castelle C.J."/>
            <person name="Probst A.J."/>
            <person name="Thomas B.C."/>
            <person name="Singh A."/>
            <person name="Wilkins M.J."/>
            <person name="Karaoz U."/>
            <person name="Brodie E.L."/>
            <person name="Williams K.H."/>
            <person name="Hubbard S.S."/>
            <person name="Banfield J.F."/>
        </authorList>
    </citation>
    <scope>NUCLEOTIDE SEQUENCE [LARGE SCALE GENOMIC DNA]</scope>
</reference>
<keyword evidence="4 6" id="KW-1133">Transmembrane helix</keyword>
<dbReference type="InterPro" id="IPR025405">
    <property type="entry name" value="DUF4131"/>
</dbReference>
<feature type="transmembrane region" description="Helical" evidence="6">
    <location>
        <begin position="346"/>
        <end position="363"/>
    </location>
</feature>
<organism evidence="9 10">
    <name type="scientific">Candidatus Ryanbacteria bacterium RIFCSPLOWO2_02_FULL_45_11c</name>
    <dbReference type="NCBI Taxonomy" id="1802128"/>
    <lineage>
        <taxon>Bacteria</taxon>
        <taxon>Candidatus Ryaniibacteriota</taxon>
    </lineage>
</organism>
<feature type="transmembrane region" description="Helical" evidence="6">
    <location>
        <begin position="279"/>
        <end position="312"/>
    </location>
</feature>
<dbReference type="NCBIfam" id="TIGR00360">
    <property type="entry name" value="ComEC_N-term"/>
    <property type="match status" value="1"/>
</dbReference>
<feature type="transmembrane region" description="Helical" evidence="6">
    <location>
        <begin position="53"/>
        <end position="73"/>
    </location>
</feature>
<evidence type="ECO:0000256" key="2">
    <source>
        <dbReference type="ARBA" id="ARBA00022475"/>
    </source>
</evidence>
<evidence type="ECO:0000256" key="3">
    <source>
        <dbReference type="ARBA" id="ARBA00022692"/>
    </source>
</evidence>
<dbReference type="PANTHER" id="PTHR30619:SF7">
    <property type="entry name" value="BETA-LACTAMASE DOMAIN PROTEIN"/>
    <property type="match status" value="1"/>
</dbReference>
<feature type="transmembrane region" description="Helical" evidence="6">
    <location>
        <begin position="443"/>
        <end position="465"/>
    </location>
</feature>
<evidence type="ECO:0000259" key="8">
    <source>
        <dbReference type="Pfam" id="PF13567"/>
    </source>
</evidence>
<feature type="domain" description="DUF4131" evidence="8">
    <location>
        <begin position="31"/>
        <end position="186"/>
    </location>
</feature>
<comment type="caution">
    <text evidence="9">The sequence shown here is derived from an EMBL/GenBank/DDBJ whole genome shotgun (WGS) entry which is preliminary data.</text>
</comment>
<dbReference type="STRING" id="1802128.A3H64_00130"/>
<feature type="domain" description="ComEC/Rec2-related protein" evidence="7">
    <location>
        <begin position="225"/>
        <end position="465"/>
    </location>
</feature>
<evidence type="ECO:0008006" key="11">
    <source>
        <dbReference type="Google" id="ProtNLM"/>
    </source>
</evidence>
<sequence length="468" mass="51677">MHKSRVFLLVLISFVLGVGVRSFFEVDMRFVAALVAGGSFFAVHWFLDRSKTWLGIAGMLLMVFAFGIARFSWHESAKEDATVLTYANGNMLTIRGVVEDAPDVREKNTRLVIRATEATLGENETPHTAKGRVLLFVNRYPVFQYGDEIQARGILELPEEFSGFDYPNYLAKEQIYSLMYYPGIELVSSGNGNVIKRLLFLSKQRFEQSIEHMLPEPHAAFLKGILLGSRSSIPAWLLDAFQATGVTHIIALSGFNITIIADSISRVLRRLSVSPRGTFWMSFGIIALFTVMVGASPSIVRASVMGVLVLLAAKEGRRYQGPNALTFAGAVMVLHNPAILRFDVAFQLSFLATAGLLFVAPRLEPKFQFLPELFSFRNNMVTTIAAQITVLPLLLYHFSAVSLVSPLSNILILSFMPLTMFFGFLGGLIGMVWVSAGIIAGGLVYALISYHIFVVTLLSSVPFGFLSF</sequence>
<keyword evidence="3 6" id="KW-0812">Transmembrane</keyword>
<feature type="transmembrane region" description="Helical" evidence="6">
    <location>
        <begin position="410"/>
        <end position="436"/>
    </location>
</feature>
<gene>
    <name evidence="9" type="ORF">A3H64_00130</name>
</gene>
<evidence type="ECO:0000256" key="5">
    <source>
        <dbReference type="ARBA" id="ARBA00023136"/>
    </source>
</evidence>
<feature type="transmembrane region" description="Helical" evidence="6">
    <location>
        <begin position="6"/>
        <end position="23"/>
    </location>
</feature>
<feature type="transmembrane region" description="Helical" evidence="6">
    <location>
        <begin position="236"/>
        <end position="259"/>
    </location>
</feature>
<protein>
    <recommendedName>
        <fullName evidence="11">ComEC/Rec2-related protein domain-containing protein</fullName>
    </recommendedName>
</protein>
<dbReference type="InterPro" id="IPR004477">
    <property type="entry name" value="ComEC_N"/>
</dbReference>
<dbReference type="EMBL" id="MHNY01000055">
    <property type="protein sequence ID" value="OGZ53478.1"/>
    <property type="molecule type" value="Genomic_DNA"/>
</dbReference>
<dbReference type="AlphaFoldDB" id="A0A1G2GUJ1"/>
<feature type="transmembrane region" description="Helical" evidence="6">
    <location>
        <begin position="384"/>
        <end position="404"/>
    </location>
</feature>
<evidence type="ECO:0000256" key="4">
    <source>
        <dbReference type="ARBA" id="ARBA00022989"/>
    </source>
</evidence>
<dbReference type="PANTHER" id="PTHR30619">
    <property type="entry name" value="DNA INTERNALIZATION/COMPETENCE PROTEIN COMEC/REC2"/>
    <property type="match status" value="1"/>
</dbReference>